<proteinExistence type="predicted"/>
<dbReference type="Proteomes" id="UP001358586">
    <property type="component" value="Chromosome 11"/>
</dbReference>
<dbReference type="EMBL" id="JARKNE010000011">
    <property type="protein sequence ID" value="KAK5785285.1"/>
    <property type="molecule type" value="Genomic_DNA"/>
</dbReference>
<comment type="caution">
    <text evidence="1">The sequence shown here is derived from an EMBL/GenBank/DDBJ whole genome shotgun (WGS) entry which is preliminary data.</text>
</comment>
<sequence length="127" mass="14938">MYSKSLLKFIGGVIRPVAKVDKNTKNNSKGQFARLVVYIDLGKPLVSKINIDRRIQRLEYEALPMVFFDYGQFGHKRDNCCFKSNKEGSQEVEEEQLLSRKAEMQQRVEEEQFGLWMLVEFKNKRKT</sequence>
<dbReference type="InterPro" id="IPR040256">
    <property type="entry name" value="At4g02000-like"/>
</dbReference>
<protein>
    <submittedName>
        <fullName evidence="1">Uncharacterized protein</fullName>
    </submittedName>
</protein>
<gene>
    <name evidence="1" type="ORF">PVK06_039852</name>
</gene>
<evidence type="ECO:0000313" key="2">
    <source>
        <dbReference type="Proteomes" id="UP001358586"/>
    </source>
</evidence>
<accession>A0ABR0N3Z4</accession>
<organism evidence="1 2">
    <name type="scientific">Gossypium arboreum</name>
    <name type="common">Tree cotton</name>
    <name type="synonym">Gossypium nanking</name>
    <dbReference type="NCBI Taxonomy" id="29729"/>
    <lineage>
        <taxon>Eukaryota</taxon>
        <taxon>Viridiplantae</taxon>
        <taxon>Streptophyta</taxon>
        <taxon>Embryophyta</taxon>
        <taxon>Tracheophyta</taxon>
        <taxon>Spermatophyta</taxon>
        <taxon>Magnoliopsida</taxon>
        <taxon>eudicotyledons</taxon>
        <taxon>Gunneridae</taxon>
        <taxon>Pentapetalae</taxon>
        <taxon>rosids</taxon>
        <taxon>malvids</taxon>
        <taxon>Malvales</taxon>
        <taxon>Malvaceae</taxon>
        <taxon>Malvoideae</taxon>
        <taxon>Gossypium</taxon>
    </lineage>
</organism>
<evidence type="ECO:0000313" key="1">
    <source>
        <dbReference type="EMBL" id="KAK5785285.1"/>
    </source>
</evidence>
<dbReference type="PANTHER" id="PTHR31286">
    <property type="entry name" value="GLYCINE-RICH CELL WALL STRUCTURAL PROTEIN 1.8-LIKE"/>
    <property type="match status" value="1"/>
</dbReference>
<dbReference type="PANTHER" id="PTHR31286:SF99">
    <property type="entry name" value="DUF4283 DOMAIN-CONTAINING PROTEIN"/>
    <property type="match status" value="1"/>
</dbReference>
<keyword evidence="2" id="KW-1185">Reference proteome</keyword>
<reference evidence="1 2" key="1">
    <citation type="submission" date="2023-03" db="EMBL/GenBank/DDBJ databases">
        <title>WGS of Gossypium arboreum.</title>
        <authorList>
            <person name="Yu D."/>
        </authorList>
    </citation>
    <scope>NUCLEOTIDE SEQUENCE [LARGE SCALE GENOMIC DNA]</scope>
    <source>
        <tissue evidence="1">Leaf</tissue>
    </source>
</reference>
<name>A0ABR0N3Z4_GOSAR</name>